<dbReference type="AlphaFoldDB" id="A0A8H6IAD4"/>
<evidence type="ECO:0000256" key="6">
    <source>
        <dbReference type="ARBA" id="ARBA00022958"/>
    </source>
</evidence>
<dbReference type="InterPro" id="IPR015958">
    <property type="entry name" value="Trk1_fungi"/>
</dbReference>
<evidence type="ECO:0000256" key="7">
    <source>
        <dbReference type="ARBA" id="ARBA00022989"/>
    </source>
</evidence>
<sequence length="923" mass="103750">MDHHSAASKLSEKSESLGRLIRKELNFYRIHLIFFTVTPLFFSVIFYLSNGRYKISYIDSLFNCVSSITVCGLATVDLSTLTPWQQVILFIQMCIGSPIVASWLVVFNRRRYIRTNCSRIFADFVAKKEQEAQSKGSWRRLLNLLGIPSPTPSVASDEENTSEKHRGPRSGAPGPLRADMVRRMDHVEPKLINPSGLVTGESEATPGIHVTGATPPGSVTNANATTSISRDYSGSSDPHITDEHRKGDPSAHVGFPRTMTVEFGDLPKPRTRNNPIIPEQNMSDTDRASRHFSTNLSLSNHPTHQSYRTHHSTHTHTHHSLHNAKHTGYGGFPMPHTIIKRLFRKAFPNLDRKLTRTLTVPVTMSFVSVPTRQPGEKQATYLPSDAMKVGRNSQFDVVSMTQDQLIEIAYLEYQALGLLLWVIPVYHFGCQLLAFIVIAPYISTPRWHETFVPPNLVRSVNPVWFSAFQTVSAYTNTGTSLVDQSMLPFQEAYPMIFFLIFLILAGNTCFPILLRLVIWCMAKASKRGTDLNNVTYFLLDHPRRCYIYLFPSHQTWFLLIVVLLLTTIDWFFFLILDLGNEAISAIPTGVRVLAGFMQSIAVRAAGFGIVPLGALAPAVKVLYVIMMYISVYPIAMSIRSTNVYEEKSLGIFHEEVDREEEFENRQKGEEERTNIFGRYLAMHARQQLAFDMWWIAISLFVLCIAEGHNLTDPEKFGWFTIFNLLFELVSAYGTVGLSLGLPTNNYSFAGALRTISKLVICAVMIRGRHRGLPVAIDRAVMFPSEYQDPDKKDADDDSAITQPDLHEERGHTTSLPFHHDSAPDALETKIRRQVVSNRRSANFAESPISDNGFTIPSGQPSFAFHSRLEDIPQGGSKPNSVNTWRHNVKSSNPSVESFRGDASSFASYHRSDTSSSHREPEEA</sequence>
<dbReference type="Proteomes" id="UP000521943">
    <property type="component" value="Unassembled WGS sequence"/>
</dbReference>
<keyword evidence="13" id="KW-1185">Reference proteome</keyword>
<reference evidence="12 13" key="1">
    <citation type="submission" date="2020-07" db="EMBL/GenBank/DDBJ databases">
        <title>Comparative genomics of pyrophilous fungi reveals a link between fire events and developmental genes.</title>
        <authorList>
            <consortium name="DOE Joint Genome Institute"/>
            <person name="Steindorff A.S."/>
            <person name="Carver A."/>
            <person name="Calhoun S."/>
            <person name="Stillman K."/>
            <person name="Liu H."/>
            <person name="Lipzen A."/>
            <person name="Pangilinan J."/>
            <person name="Labutti K."/>
            <person name="Bruns T.D."/>
            <person name="Grigoriev I.V."/>
        </authorList>
    </citation>
    <scope>NUCLEOTIDE SEQUENCE [LARGE SCALE GENOMIC DNA]</scope>
    <source>
        <strain evidence="12 13">CBS 144469</strain>
    </source>
</reference>
<evidence type="ECO:0000256" key="2">
    <source>
        <dbReference type="ARBA" id="ARBA00009137"/>
    </source>
</evidence>
<evidence type="ECO:0000256" key="1">
    <source>
        <dbReference type="ARBA" id="ARBA00004141"/>
    </source>
</evidence>
<feature type="region of interest" description="Disordered" evidence="11">
    <location>
        <begin position="189"/>
        <end position="286"/>
    </location>
</feature>
<keyword evidence="8 10" id="KW-0406">Ion transport</keyword>
<evidence type="ECO:0000313" key="13">
    <source>
        <dbReference type="Proteomes" id="UP000521943"/>
    </source>
</evidence>
<dbReference type="InterPro" id="IPR003445">
    <property type="entry name" value="Cat_transpt"/>
</dbReference>
<feature type="compositionally biased region" description="Polar residues" evidence="11">
    <location>
        <begin position="876"/>
        <end position="895"/>
    </location>
</feature>
<comment type="similarity">
    <text evidence="2 10">Belongs to the TrkH potassium transport family.</text>
</comment>
<proteinExistence type="inferred from homology"/>
<evidence type="ECO:0000256" key="11">
    <source>
        <dbReference type="SAM" id="MobiDB-lite"/>
    </source>
</evidence>
<feature type="compositionally biased region" description="Polar residues" evidence="11">
    <location>
        <begin position="217"/>
        <end position="238"/>
    </location>
</feature>
<evidence type="ECO:0000256" key="8">
    <source>
        <dbReference type="ARBA" id="ARBA00023065"/>
    </source>
</evidence>
<feature type="transmembrane region" description="Helical" evidence="10">
    <location>
        <begin position="60"/>
        <end position="81"/>
    </location>
</feature>
<dbReference type="InterPro" id="IPR004773">
    <property type="entry name" value="K/Na_transp_Trk1/HKT1"/>
</dbReference>
<evidence type="ECO:0000256" key="3">
    <source>
        <dbReference type="ARBA" id="ARBA00022448"/>
    </source>
</evidence>
<feature type="compositionally biased region" description="Basic and acidic residues" evidence="11">
    <location>
        <begin position="239"/>
        <end position="249"/>
    </location>
</feature>
<keyword evidence="6 10" id="KW-0630">Potassium</keyword>
<feature type="transmembrane region" description="Helical" evidence="10">
    <location>
        <begin position="87"/>
        <end position="106"/>
    </location>
</feature>
<evidence type="ECO:0000256" key="10">
    <source>
        <dbReference type="PIRNR" id="PIRNR002450"/>
    </source>
</evidence>
<accession>A0A8H6IAD4</accession>
<name>A0A8H6IAD4_9AGAR</name>
<dbReference type="PIRSF" id="PIRSF002450">
    <property type="entry name" value="K+_transpter_TRK"/>
    <property type="match status" value="1"/>
</dbReference>
<dbReference type="EMBL" id="JACGCI010000013">
    <property type="protein sequence ID" value="KAF6760216.1"/>
    <property type="molecule type" value="Genomic_DNA"/>
</dbReference>
<dbReference type="GO" id="GO:0140107">
    <property type="term" value="F:high-affinity potassium ion transmembrane transporter activity"/>
    <property type="evidence" value="ECO:0007669"/>
    <property type="project" value="TreeGrafter"/>
</dbReference>
<gene>
    <name evidence="12" type="ORF">DFP72DRAFT_883539</name>
</gene>
<dbReference type="SUPFAM" id="SSF81324">
    <property type="entry name" value="Voltage-gated potassium channels"/>
    <property type="match status" value="1"/>
</dbReference>
<evidence type="ECO:0000256" key="9">
    <source>
        <dbReference type="ARBA" id="ARBA00023136"/>
    </source>
</evidence>
<feature type="compositionally biased region" description="Basic and acidic residues" evidence="11">
    <location>
        <begin position="909"/>
        <end position="923"/>
    </location>
</feature>
<dbReference type="GO" id="GO:0005886">
    <property type="term" value="C:plasma membrane"/>
    <property type="evidence" value="ECO:0007669"/>
    <property type="project" value="InterPro"/>
</dbReference>
<dbReference type="NCBIfam" id="TIGR00934">
    <property type="entry name" value="2a38euk"/>
    <property type="match status" value="1"/>
</dbReference>
<keyword evidence="5 10" id="KW-0812">Transmembrane</keyword>
<dbReference type="PANTHER" id="PTHR31064:SF30">
    <property type="entry name" value="HIGH-AFFINITY POTASSIUM TRANSPORT PROTEIN-RELATED"/>
    <property type="match status" value="1"/>
</dbReference>
<feature type="transmembrane region" description="Helical" evidence="10">
    <location>
        <begin position="495"/>
        <end position="518"/>
    </location>
</feature>
<dbReference type="PANTHER" id="PTHR31064">
    <property type="entry name" value="POTASSIUM TRANSPORT PROTEIN DDB_G0292412-RELATED"/>
    <property type="match status" value="1"/>
</dbReference>
<dbReference type="InterPro" id="IPR051143">
    <property type="entry name" value="TrkH_K-transport"/>
</dbReference>
<evidence type="ECO:0000256" key="4">
    <source>
        <dbReference type="ARBA" id="ARBA00022538"/>
    </source>
</evidence>
<evidence type="ECO:0000313" key="12">
    <source>
        <dbReference type="EMBL" id="KAF6760216.1"/>
    </source>
</evidence>
<organism evidence="12 13">
    <name type="scientific">Ephemerocybe angulata</name>
    <dbReference type="NCBI Taxonomy" id="980116"/>
    <lineage>
        <taxon>Eukaryota</taxon>
        <taxon>Fungi</taxon>
        <taxon>Dikarya</taxon>
        <taxon>Basidiomycota</taxon>
        <taxon>Agaricomycotina</taxon>
        <taxon>Agaricomycetes</taxon>
        <taxon>Agaricomycetidae</taxon>
        <taxon>Agaricales</taxon>
        <taxon>Agaricineae</taxon>
        <taxon>Psathyrellaceae</taxon>
        <taxon>Ephemerocybe</taxon>
    </lineage>
</organism>
<feature type="compositionally biased region" description="Polar residues" evidence="11">
    <location>
        <begin position="848"/>
        <end position="860"/>
    </location>
</feature>
<feature type="transmembrane region" description="Helical" evidence="10">
    <location>
        <begin position="556"/>
        <end position="576"/>
    </location>
</feature>
<feature type="transmembrane region" description="Helical" evidence="10">
    <location>
        <begin position="27"/>
        <end position="48"/>
    </location>
</feature>
<feature type="region of interest" description="Disordered" evidence="11">
    <location>
        <begin position="149"/>
        <end position="177"/>
    </location>
</feature>
<keyword evidence="3 10" id="KW-0813">Transport</keyword>
<feature type="transmembrane region" description="Helical" evidence="10">
    <location>
        <begin position="688"/>
        <end position="705"/>
    </location>
</feature>
<dbReference type="Pfam" id="PF02386">
    <property type="entry name" value="TrkH"/>
    <property type="match status" value="1"/>
</dbReference>
<dbReference type="OrthoDB" id="9999863at2759"/>
<evidence type="ECO:0000256" key="5">
    <source>
        <dbReference type="ARBA" id="ARBA00022692"/>
    </source>
</evidence>
<keyword evidence="4 10" id="KW-0633">Potassium transport</keyword>
<comment type="subcellular location">
    <subcellularLocation>
        <location evidence="1">Membrane</location>
        <topology evidence="1">Multi-pass membrane protein</topology>
    </subcellularLocation>
</comment>
<keyword evidence="9 10" id="KW-0472">Membrane</keyword>
<comment type="caution">
    <text evidence="12">The sequence shown here is derived from an EMBL/GenBank/DDBJ whole genome shotgun (WGS) entry which is preliminary data.</text>
</comment>
<feature type="transmembrane region" description="Helical" evidence="10">
    <location>
        <begin position="717"/>
        <end position="740"/>
    </location>
</feature>
<protein>
    <recommendedName>
        <fullName evidence="10">Potassium transport protein</fullName>
    </recommendedName>
</protein>
<dbReference type="GO" id="GO:1990573">
    <property type="term" value="P:potassium ion import across plasma membrane"/>
    <property type="evidence" value="ECO:0007669"/>
    <property type="project" value="TreeGrafter"/>
</dbReference>
<keyword evidence="7 10" id="KW-1133">Transmembrane helix</keyword>
<dbReference type="GO" id="GO:0030007">
    <property type="term" value="P:intracellular potassium ion homeostasis"/>
    <property type="evidence" value="ECO:0007669"/>
    <property type="project" value="UniProtKB-UniRule"/>
</dbReference>
<feature type="region of interest" description="Disordered" evidence="11">
    <location>
        <begin position="841"/>
        <end position="923"/>
    </location>
</feature>
<feature type="transmembrane region" description="Helical" evidence="10">
    <location>
        <begin position="418"/>
        <end position="442"/>
    </location>
</feature>